<sequence>MVVEMPTLATSQARTSAGVLGFTGATSAQPDFGMISAIYDGFRNDTSWYLGERAVNSVCETGNCTWPDFTSAAICSACNDLSDSVKVNRGYGVGGGSIPAPSNVKLSTNYTAFTLQYVNLSNPDTKLYEAAKGGVKNGMEATLLTANRTFDASKTVSFHDLKTMLISIIVLRASEDWMLGKVMWNNSKPIATECALYLCANKYSANTQNGKLNETLLKSWAERDEESYQASTNSSIFEPGPEADAWVASKGSMLYDPLVPRSDLRMSIPVDEDIDTNPRTFNVSYAFITTMSEFLKEITNGTWNINQMAYPPWSSGMTPLVNALWESQNLTETFDHVARSLTYQVRTSSNNASNIIELQGKTQKYSIHVCVRWVYLAFPIAMIALGVIYVVLTIIESTRLHVPVWKESALPGLLHGLDNDTQSLLRGTQSQVIRNRPGDMTVRFGYDEKDETYRLLPEEKNRQHM</sequence>
<gene>
    <name evidence="2" type="ORF">E8E12_004899</name>
</gene>
<organism evidence="2 3">
    <name type="scientific">Didymella heteroderae</name>
    <dbReference type="NCBI Taxonomy" id="1769908"/>
    <lineage>
        <taxon>Eukaryota</taxon>
        <taxon>Fungi</taxon>
        <taxon>Dikarya</taxon>
        <taxon>Ascomycota</taxon>
        <taxon>Pezizomycotina</taxon>
        <taxon>Dothideomycetes</taxon>
        <taxon>Pleosporomycetidae</taxon>
        <taxon>Pleosporales</taxon>
        <taxon>Pleosporineae</taxon>
        <taxon>Didymellaceae</taxon>
        <taxon>Didymella</taxon>
    </lineage>
</organism>
<dbReference type="EMBL" id="SWKV01000074">
    <property type="protein sequence ID" value="KAF3033903.1"/>
    <property type="molecule type" value="Genomic_DNA"/>
</dbReference>
<dbReference type="AlphaFoldDB" id="A0A9P4WJF5"/>
<keyword evidence="3" id="KW-1185">Reference proteome</keyword>
<dbReference type="PANTHER" id="PTHR35394:SF5">
    <property type="entry name" value="DUF3176 DOMAIN-CONTAINING PROTEIN"/>
    <property type="match status" value="1"/>
</dbReference>
<evidence type="ECO:0000313" key="3">
    <source>
        <dbReference type="Proteomes" id="UP000758155"/>
    </source>
</evidence>
<keyword evidence="1" id="KW-0812">Transmembrane</keyword>
<dbReference type="OrthoDB" id="5376804at2759"/>
<name>A0A9P4WJF5_9PLEO</name>
<dbReference type="Proteomes" id="UP000758155">
    <property type="component" value="Unassembled WGS sequence"/>
</dbReference>
<protein>
    <submittedName>
        <fullName evidence="2">Uncharacterized protein</fullName>
    </submittedName>
</protein>
<keyword evidence="1" id="KW-0472">Membrane</keyword>
<keyword evidence="1" id="KW-1133">Transmembrane helix</keyword>
<feature type="transmembrane region" description="Helical" evidence="1">
    <location>
        <begin position="373"/>
        <end position="395"/>
    </location>
</feature>
<evidence type="ECO:0000256" key="1">
    <source>
        <dbReference type="SAM" id="Phobius"/>
    </source>
</evidence>
<evidence type="ECO:0000313" key="2">
    <source>
        <dbReference type="EMBL" id="KAF3033903.1"/>
    </source>
</evidence>
<comment type="caution">
    <text evidence="2">The sequence shown here is derived from an EMBL/GenBank/DDBJ whole genome shotgun (WGS) entry which is preliminary data.</text>
</comment>
<reference evidence="2" key="1">
    <citation type="submission" date="2019-04" db="EMBL/GenBank/DDBJ databases">
        <title>Sequencing of skin fungus with MAO and IRED activity.</title>
        <authorList>
            <person name="Marsaioli A.J."/>
            <person name="Bonatto J.M.C."/>
            <person name="Reis Junior O."/>
        </authorList>
    </citation>
    <scope>NUCLEOTIDE SEQUENCE</scope>
    <source>
        <strain evidence="2">28M1</strain>
    </source>
</reference>
<dbReference type="PANTHER" id="PTHR35394">
    <property type="entry name" value="DUF3176 DOMAIN-CONTAINING PROTEIN"/>
    <property type="match status" value="1"/>
</dbReference>
<proteinExistence type="predicted"/>
<accession>A0A9P4WJF5</accession>